<name>A0ABS9KHF6_9BACT</name>
<feature type="region of interest" description="Disordered" evidence="1">
    <location>
        <begin position="27"/>
        <end position="47"/>
    </location>
</feature>
<dbReference type="EMBL" id="JAKLWS010000029">
    <property type="protein sequence ID" value="MCG2590250.1"/>
    <property type="molecule type" value="Genomic_DNA"/>
</dbReference>
<feature type="domain" description="DUF4168" evidence="3">
    <location>
        <begin position="100"/>
        <end position="159"/>
    </location>
</feature>
<reference evidence="4" key="2">
    <citation type="submission" date="2024-05" db="EMBL/GenBank/DDBJ databases">
        <title>Rhodohalobacter halophilus gen. nov., sp. nov., a moderately halophilic member of the family Balneolaceae.</title>
        <authorList>
            <person name="Xia J."/>
        </authorList>
    </citation>
    <scope>NUCLEOTIDE SEQUENCE</scope>
    <source>
        <strain evidence="4">WB101</strain>
    </source>
</reference>
<protein>
    <submittedName>
        <fullName evidence="4">DUF4168 domain-containing protein</fullName>
    </submittedName>
</protein>
<accession>A0ABS9KHF6</accession>
<dbReference type="InterPro" id="IPR025433">
    <property type="entry name" value="DUF4168"/>
</dbReference>
<feature type="chain" id="PRO_5046466551" evidence="2">
    <location>
        <begin position="26"/>
        <end position="168"/>
    </location>
</feature>
<organism evidence="4 5">
    <name type="scientific">Rhodohalobacter sulfatireducens</name>
    <dbReference type="NCBI Taxonomy" id="2911366"/>
    <lineage>
        <taxon>Bacteria</taxon>
        <taxon>Pseudomonadati</taxon>
        <taxon>Balneolota</taxon>
        <taxon>Balneolia</taxon>
        <taxon>Balneolales</taxon>
        <taxon>Balneolaceae</taxon>
        <taxon>Rhodohalobacter</taxon>
    </lineage>
</organism>
<reference evidence="4" key="1">
    <citation type="submission" date="2022-01" db="EMBL/GenBank/DDBJ databases">
        <authorList>
            <person name="Wang Y."/>
        </authorList>
    </citation>
    <scope>NUCLEOTIDE SEQUENCE</scope>
    <source>
        <strain evidence="4">WB101</strain>
    </source>
</reference>
<feature type="signal peptide" evidence="2">
    <location>
        <begin position="1"/>
        <end position="25"/>
    </location>
</feature>
<gene>
    <name evidence="4" type="ORF">L6773_16860</name>
</gene>
<dbReference type="Pfam" id="PF13767">
    <property type="entry name" value="DUF4168"/>
    <property type="match status" value="1"/>
</dbReference>
<comment type="caution">
    <text evidence="4">The sequence shown here is derived from an EMBL/GenBank/DDBJ whole genome shotgun (WGS) entry which is preliminary data.</text>
</comment>
<keyword evidence="2" id="KW-0732">Signal</keyword>
<feature type="compositionally biased region" description="Low complexity" evidence="1">
    <location>
        <begin position="27"/>
        <end position="36"/>
    </location>
</feature>
<evidence type="ECO:0000313" key="5">
    <source>
        <dbReference type="Proteomes" id="UP001165366"/>
    </source>
</evidence>
<proteinExistence type="predicted"/>
<evidence type="ECO:0000256" key="2">
    <source>
        <dbReference type="SAM" id="SignalP"/>
    </source>
</evidence>
<evidence type="ECO:0000259" key="3">
    <source>
        <dbReference type="Pfam" id="PF13767"/>
    </source>
</evidence>
<dbReference type="RefSeq" id="WP_237855616.1">
    <property type="nucleotide sequence ID" value="NZ_JAKLWS010000029.1"/>
</dbReference>
<keyword evidence="5" id="KW-1185">Reference proteome</keyword>
<sequence length="168" mass="19131">MHISKKLVLTLLCSFLAAGSLFAQAQQQPQMPPQQQNLPTSSDVSDEELTKLGDAAEALEPIQMETQEKVRTAVEEEDLSFQRFQQMMMAMQNPQMAQQVNITDEEKSKIQALQPTLMQIQTEARQQMSETVQENGLTMQRYQQIIMGAQQDQELMSRVQEELGLNQQ</sequence>
<evidence type="ECO:0000313" key="4">
    <source>
        <dbReference type="EMBL" id="MCG2590250.1"/>
    </source>
</evidence>
<evidence type="ECO:0000256" key="1">
    <source>
        <dbReference type="SAM" id="MobiDB-lite"/>
    </source>
</evidence>
<dbReference type="Proteomes" id="UP001165366">
    <property type="component" value="Unassembled WGS sequence"/>
</dbReference>